<dbReference type="AlphaFoldDB" id="A0A1H5JCU2"/>
<dbReference type="RefSeq" id="WP_143039837.1">
    <property type="nucleotide sequence ID" value="NZ_FNTI01000001.1"/>
</dbReference>
<dbReference type="Proteomes" id="UP000183208">
    <property type="component" value="Unassembled WGS sequence"/>
</dbReference>
<sequence length="61" mass="7373">MAEKKSENEWEQNLTFQFRTSKDFLKLLDDWRRKQENLPSRAQAIRLLVKAGIEAEKRPRK</sequence>
<accession>A0A1H5JCU2</accession>
<dbReference type="EMBL" id="FNTI01000001">
    <property type="protein sequence ID" value="SEE50365.1"/>
    <property type="molecule type" value="Genomic_DNA"/>
</dbReference>
<evidence type="ECO:0000313" key="1">
    <source>
        <dbReference type="EMBL" id="SEE50365.1"/>
    </source>
</evidence>
<name>A0A1H5JCU2_9BRAD</name>
<proteinExistence type="predicted"/>
<evidence type="ECO:0000313" key="2">
    <source>
        <dbReference type="Proteomes" id="UP000183208"/>
    </source>
</evidence>
<organism evidence="1 2">
    <name type="scientific">Bradyrhizobium lablabi</name>
    <dbReference type="NCBI Taxonomy" id="722472"/>
    <lineage>
        <taxon>Bacteria</taxon>
        <taxon>Pseudomonadati</taxon>
        <taxon>Pseudomonadota</taxon>
        <taxon>Alphaproteobacteria</taxon>
        <taxon>Hyphomicrobiales</taxon>
        <taxon>Nitrobacteraceae</taxon>
        <taxon>Bradyrhizobium</taxon>
    </lineage>
</organism>
<evidence type="ECO:0008006" key="3">
    <source>
        <dbReference type="Google" id="ProtNLM"/>
    </source>
</evidence>
<reference evidence="1 2" key="1">
    <citation type="submission" date="2016-10" db="EMBL/GenBank/DDBJ databases">
        <authorList>
            <person name="de Groot N.N."/>
        </authorList>
    </citation>
    <scope>NUCLEOTIDE SEQUENCE [LARGE SCALE GENOMIC DNA]</scope>
    <source>
        <strain evidence="1 2">GAS522</strain>
    </source>
</reference>
<gene>
    <name evidence="1" type="ORF">SAMN05444171_7764</name>
</gene>
<dbReference type="OrthoDB" id="7916728at2"/>
<protein>
    <recommendedName>
        <fullName evidence="3">Ribbon-helix-helix protein CopG domain-containing protein</fullName>
    </recommendedName>
</protein>